<organism evidence="2 3">
    <name type="scientific">Colletotrichum sublineola</name>
    <name type="common">Sorghum anthracnose fungus</name>
    <dbReference type="NCBI Taxonomy" id="1173701"/>
    <lineage>
        <taxon>Eukaryota</taxon>
        <taxon>Fungi</taxon>
        <taxon>Dikarya</taxon>
        <taxon>Ascomycota</taxon>
        <taxon>Pezizomycotina</taxon>
        <taxon>Sordariomycetes</taxon>
        <taxon>Hypocreomycetidae</taxon>
        <taxon>Glomerellales</taxon>
        <taxon>Glomerellaceae</taxon>
        <taxon>Colletotrichum</taxon>
        <taxon>Colletotrichum graminicola species complex</taxon>
    </lineage>
</organism>
<evidence type="ECO:0000313" key="3">
    <source>
        <dbReference type="Proteomes" id="UP000027238"/>
    </source>
</evidence>
<dbReference type="HOGENOM" id="CLU_1250600_0_0_1"/>
<proteinExistence type="predicted"/>
<name>A0A066X3H6_COLSU</name>
<dbReference type="AlphaFoldDB" id="A0A066X3H6"/>
<reference evidence="3" key="1">
    <citation type="journal article" date="2014" name="Genome Announc.">
        <title>Draft genome sequence of Colletotrichum sublineola, a destructive pathogen of cultivated sorghum.</title>
        <authorList>
            <person name="Baroncelli R."/>
            <person name="Sanz-Martin J.M."/>
            <person name="Rech G.E."/>
            <person name="Sukno S.A."/>
            <person name="Thon M.R."/>
        </authorList>
    </citation>
    <scope>NUCLEOTIDE SEQUENCE [LARGE SCALE GENOMIC DNA]</scope>
    <source>
        <strain evidence="3">TX430BB</strain>
    </source>
</reference>
<keyword evidence="3" id="KW-1185">Reference proteome</keyword>
<evidence type="ECO:0000313" key="2">
    <source>
        <dbReference type="EMBL" id="KDN60296.1"/>
    </source>
</evidence>
<dbReference type="EMBL" id="JMSE01001530">
    <property type="protein sequence ID" value="KDN60296.1"/>
    <property type="molecule type" value="Genomic_DNA"/>
</dbReference>
<protein>
    <submittedName>
        <fullName evidence="2">Uncharacterized protein</fullName>
    </submittedName>
</protein>
<feature type="compositionally biased region" description="Acidic residues" evidence="1">
    <location>
        <begin position="197"/>
        <end position="209"/>
    </location>
</feature>
<sequence length="221" mass="24238">MEQIRSGHLYNIGTALRGPLRNILAIDYNILGVFLATTILMDPSGKMRVIGPNSAEWAEYVTSAYGMAKVIYSTTVPKRQSTHQKAMETSAALDMVKLDLEALKEMIGNSVISVKQHAARCFGFKSIPMPCSLDDAIKGLANTHEAGAARVYSERIYTGVANKFNDILVAPILRHVNTMSERVDDIILRQAIADERDEQEDDVQMEESEGASQSAGVSMTN</sequence>
<feature type="region of interest" description="Disordered" evidence="1">
    <location>
        <begin position="197"/>
        <end position="221"/>
    </location>
</feature>
<evidence type="ECO:0000256" key="1">
    <source>
        <dbReference type="SAM" id="MobiDB-lite"/>
    </source>
</evidence>
<comment type="caution">
    <text evidence="2">The sequence shown here is derived from an EMBL/GenBank/DDBJ whole genome shotgun (WGS) entry which is preliminary data.</text>
</comment>
<feature type="compositionally biased region" description="Polar residues" evidence="1">
    <location>
        <begin position="210"/>
        <end position="221"/>
    </location>
</feature>
<dbReference type="Proteomes" id="UP000027238">
    <property type="component" value="Unassembled WGS sequence"/>
</dbReference>
<accession>A0A066X3H6</accession>
<gene>
    <name evidence="2" type="ORF">CSUB01_09022</name>
</gene>